<organism evidence="2 3">
    <name type="scientific">Thermofilum pendens (strain DSM 2475 / Hrk 5)</name>
    <dbReference type="NCBI Taxonomy" id="368408"/>
    <lineage>
        <taxon>Archaea</taxon>
        <taxon>Thermoproteota</taxon>
        <taxon>Thermoprotei</taxon>
        <taxon>Thermofilales</taxon>
        <taxon>Thermofilaceae</taxon>
        <taxon>Thermofilum</taxon>
    </lineage>
</organism>
<dbReference type="Proteomes" id="UP000000641">
    <property type="component" value="Chromosome"/>
</dbReference>
<dbReference type="GeneID" id="4600718"/>
<reference evidence="3" key="1">
    <citation type="journal article" date="2008" name="J. Bacteriol.">
        <title>Genome sequence of Thermofilum pendens reveals an exceptional loss of biosynthetic pathways without genome reduction.</title>
        <authorList>
            <person name="Anderson I."/>
            <person name="Rodriguez J."/>
            <person name="Susanti D."/>
            <person name="Porat I."/>
            <person name="Reich C."/>
            <person name="Ulrich L.E."/>
            <person name="Elkins J.G."/>
            <person name="Mavromatis K."/>
            <person name="Lykidis A."/>
            <person name="Kim E."/>
            <person name="Thompson L.S."/>
            <person name="Nolan M."/>
            <person name="Land M."/>
            <person name="Copeland A."/>
            <person name="Lapidus A."/>
            <person name="Lucas S."/>
            <person name="Detter C."/>
            <person name="Zhulin I.B."/>
            <person name="Olsen G.J."/>
            <person name="Whitman W."/>
            <person name="Mukhopadhyay B."/>
            <person name="Bristow J."/>
            <person name="Kyrpides N."/>
        </authorList>
    </citation>
    <scope>NUCLEOTIDE SEQUENCE [LARGE SCALE GENOMIC DNA]</scope>
    <source>
        <strain evidence="3">DSM 2475 / Hrk 5</strain>
    </source>
</reference>
<evidence type="ECO:0000259" key="1">
    <source>
        <dbReference type="Pfam" id="PF18765"/>
    </source>
</evidence>
<dbReference type="EMBL" id="CP000505">
    <property type="protein sequence ID" value="ABL78819.1"/>
    <property type="molecule type" value="Genomic_DNA"/>
</dbReference>
<dbReference type="PANTHER" id="PTHR43852">
    <property type="entry name" value="NUCLEOTIDYLTRANSFERASE"/>
    <property type="match status" value="1"/>
</dbReference>
<dbReference type="OrthoDB" id="25428at2157"/>
<accession>A1S039</accession>
<feature type="domain" description="Polymerase beta nucleotidyltransferase" evidence="1">
    <location>
        <begin position="8"/>
        <end position="97"/>
    </location>
</feature>
<name>A1S039_THEPD</name>
<evidence type="ECO:0000313" key="3">
    <source>
        <dbReference type="Proteomes" id="UP000000641"/>
    </source>
</evidence>
<dbReference type="SUPFAM" id="SSF81301">
    <property type="entry name" value="Nucleotidyltransferase"/>
    <property type="match status" value="1"/>
</dbReference>
<proteinExistence type="predicted"/>
<dbReference type="Pfam" id="PF18765">
    <property type="entry name" value="Polbeta"/>
    <property type="match status" value="1"/>
</dbReference>
<dbReference type="CDD" id="cd05403">
    <property type="entry name" value="NT_KNTase_like"/>
    <property type="match status" value="1"/>
</dbReference>
<sequence>MDPAETWEELRPVFEKHGVLFAYLFGSRARGLERENSDWDFAVYFGREVTVVDEARLEDDPEKATGLKVDVVALDNAPLDFVYVVLRDGVPVYSRDERLRKSWEIEAYLEYLDYEAWISSLRV</sequence>
<dbReference type="eggNOG" id="arCOG02105">
    <property type="taxonomic scope" value="Archaea"/>
</dbReference>
<dbReference type="NCBIfam" id="NF047752">
    <property type="entry name" value="MntA_antitoxin"/>
    <property type="match status" value="1"/>
</dbReference>
<dbReference type="EnsemblBacteria" id="ABL78819">
    <property type="protein sequence ID" value="ABL78819"/>
    <property type="gene ID" value="Tpen_1422"/>
</dbReference>
<protein>
    <submittedName>
        <fullName evidence="2">DNA polymerase, beta domain protein region</fullName>
    </submittedName>
</protein>
<dbReference type="InterPro" id="IPR041633">
    <property type="entry name" value="Polbeta"/>
</dbReference>
<dbReference type="KEGG" id="tpe:Tpen_1422"/>
<dbReference type="HOGENOM" id="CLU_130257_1_2_2"/>
<gene>
    <name evidence="2" type="ordered locus">Tpen_1422</name>
</gene>
<dbReference type="InterPro" id="IPR052930">
    <property type="entry name" value="TA_antitoxin_MntA"/>
</dbReference>
<dbReference type="AlphaFoldDB" id="A1S039"/>
<dbReference type="InterPro" id="IPR043519">
    <property type="entry name" value="NT_sf"/>
</dbReference>
<evidence type="ECO:0000313" key="2">
    <source>
        <dbReference type="EMBL" id="ABL78819.1"/>
    </source>
</evidence>
<dbReference type="STRING" id="368408.Tpen_1422"/>
<dbReference type="Gene3D" id="3.30.460.10">
    <property type="entry name" value="Beta Polymerase, domain 2"/>
    <property type="match status" value="1"/>
</dbReference>
<dbReference type="PANTHER" id="PTHR43852:SF3">
    <property type="entry name" value="NUCLEOTIDYLTRANSFERASE"/>
    <property type="match status" value="1"/>
</dbReference>
<dbReference type="RefSeq" id="WP_011753084.1">
    <property type="nucleotide sequence ID" value="NC_008698.1"/>
</dbReference>
<keyword evidence="3" id="KW-1185">Reference proteome</keyword>